<proteinExistence type="predicted"/>
<dbReference type="InterPro" id="IPR016166">
    <property type="entry name" value="FAD-bd_PCMH"/>
</dbReference>
<dbReference type="Proteomes" id="UP000800235">
    <property type="component" value="Unassembled WGS sequence"/>
</dbReference>
<dbReference type="GO" id="GO:0008202">
    <property type="term" value="P:steroid metabolic process"/>
    <property type="evidence" value="ECO:0007669"/>
    <property type="project" value="TreeGrafter"/>
</dbReference>
<keyword evidence="6" id="KW-1133">Transmembrane helix</keyword>
<keyword evidence="5" id="KW-0274">FAD</keyword>
<protein>
    <recommendedName>
        <fullName evidence="2">Delta(24)-sterol reductase</fullName>
        <ecNumber evidence="2">1.3.1.72</ecNumber>
    </recommendedName>
</protein>
<dbReference type="InterPro" id="IPR016169">
    <property type="entry name" value="FAD-bd_PCMH_sub2"/>
</dbReference>
<dbReference type="PROSITE" id="PS51387">
    <property type="entry name" value="FAD_PCMH"/>
    <property type="match status" value="1"/>
</dbReference>
<evidence type="ECO:0000313" key="10">
    <source>
        <dbReference type="EMBL" id="KAF2435232.1"/>
    </source>
</evidence>
<evidence type="ECO:0000256" key="6">
    <source>
        <dbReference type="ARBA" id="ARBA00022989"/>
    </source>
</evidence>
<dbReference type="PANTHER" id="PTHR10801">
    <property type="entry name" value="24-DEHYDROCHOLESTEROL REDUCTASE"/>
    <property type="match status" value="1"/>
</dbReference>
<name>A0A9P4U3S0_9PEZI</name>
<evidence type="ECO:0000256" key="5">
    <source>
        <dbReference type="ARBA" id="ARBA00022827"/>
    </source>
</evidence>
<organism evidence="10 11">
    <name type="scientific">Tothia fuscella</name>
    <dbReference type="NCBI Taxonomy" id="1048955"/>
    <lineage>
        <taxon>Eukaryota</taxon>
        <taxon>Fungi</taxon>
        <taxon>Dikarya</taxon>
        <taxon>Ascomycota</taxon>
        <taxon>Pezizomycotina</taxon>
        <taxon>Dothideomycetes</taxon>
        <taxon>Pleosporomycetidae</taxon>
        <taxon>Venturiales</taxon>
        <taxon>Cylindrosympodiaceae</taxon>
        <taxon>Tothia</taxon>
    </lineage>
</organism>
<dbReference type="SUPFAM" id="SSF55103">
    <property type="entry name" value="FAD-linked oxidases, C-terminal domain"/>
    <property type="match status" value="1"/>
</dbReference>
<dbReference type="OrthoDB" id="415825at2759"/>
<evidence type="ECO:0000313" key="11">
    <source>
        <dbReference type="Proteomes" id="UP000800235"/>
    </source>
</evidence>
<keyword evidence="8" id="KW-0472">Membrane</keyword>
<accession>A0A9P4U3S0</accession>
<dbReference type="GO" id="GO:0050614">
    <property type="term" value="F:Delta24-sterol reductase activity"/>
    <property type="evidence" value="ECO:0007669"/>
    <property type="project" value="UniProtKB-EC"/>
</dbReference>
<keyword evidence="7" id="KW-0560">Oxidoreductase</keyword>
<comment type="caution">
    <text evidence="10">The sequence shown here is derived from an EMBL/GenBank/DDBJ whole genome shotgun (WGS) entry which is preliminary data.</text>
</comment>
<keyword evidence="4" id="KW-0812">Transmembrane</keyword>
<dbReference type="InterPro" id="IPR040165">
    <property type="entry name" value="Diminuto-like"/>
</dbReference>
<dbReference type="AlphaFoldDB" id="A0A9P4U3S0"/>
<evidence type="ECO:0000256" key="7">
    <source>
        <dbReference type="ARBA" id="ARBA00023002"/>
    </source>
</evidence>
<dbReference type="InterPro" id="IPR036318">
    <property type="entry name" value="FAD-bd_PCMH-like_sf"/>
</dbReference>
<feature type="domain" description="FAD-binding PCMH-type" evidence="9">
    <location>
        <begin position="1"/>
        <end position="167"/>
    </location>
</feature>
<evidence type="ECO:0000259" key="9">
    <source>
        <dbReference type="PROSITE" id="PS51387"/>
    </source>
</evidence>
<dbReference type="Gene3D" id="3.30.465.10">
    <property type="match status" value="1"/>
</dbReference>
<comment type="subcellular location">
    <subcellularLocation>
        <location evidence="1">Membrane</location>
        <topology evidence="1">Single-pass membrane protein</topology>
    </subcellularLocation>
</comment>
<dbReference type="GO" id="GO:0016020">
    <property type="term" value="C:membrane"/>
    <property type="evidence" value="ECO:0007669"/>
    <property type="project" value="UniProtKB-SubCell"/>
</dbReference>
<dbReference type="PANTHER" id="PTHR10801:SF0">
    <property type="entry name" value="DELTA(24)-STEROL REDUCTASE"/>
    <property type="match status" value="1"/>
</dbReference>
<dbReference type="Pfam" id="PF01565">
    <property type="entry name" value="FAD_binding_4"/>
    <property type="match status" value="1"/>
</dbReference>
<evidence type="ECO:0000256" key="8">
    <source>
        <dbReference type="ARBA" id="ARBA00023136"/>
    </source>
</evidence>
<evidence type="ECO:0000256" key="1">
    <source>
        <dbReference type="ARBA" id="ARBA00004167"/>
    </source>
</evidence>
<sequence>MELHNERVFQVEAQVLDFRNRNETFRIYHGSTNSTRRGKWRRDQIVDTSMLNHVLEVDSKRNIVVVEPNVPMDKLVEATLKHGLIPPVVPEFPGITVGGAVVGTAGESSSFRYGFVDSTIEKIEIVLANGVIKDATRTENSDLFFGIASSFGTLGVLTLVELHLIPAKKYVALTYHHTESHAEAVKKILDSVEDPSIDFIDGILYSPTSGVTMTGKLTDDISLGPGVRISRRQDQWFYLRAKAAISKKHETPVTELIPLVDYLFRYDRGGFWTGKYAYNYFFAPFDRFSRWCLDPLMRTRVLYHALHESGLINSYIIQDLALPKEKTERFLQFVDAEFGIYPLWICPLRPDAAGVMNPYYRDGMGVMINVGVWGQGPRRRDEFVRKNRVLEGCVRELGGVKWLYAQTYYTKEEFWDIYDKEAYDDLRGKYGASGLPTVYDKVGSNWEAEEAERKNATLLRRVKRRGKEIRPLRGYYGLAKFALGKDYLLSTKKAA</sequence>
<dbReference type="EC" id="1.3.1.72" evidence="2"/>
<dbReference type="InterPro" id="IPR006094">
    <property type="entry name" value="Oxid_FAD_bind_N"/>
</dbReference>
<gene>
    <name evidence="10" type="ORF">EJ08DRAFT_581125</name>
</gene>
<evidence type="ECO:0000256" key="2">
    <source>
        <dbReference type="ARBA" id="ARBA00012405"/>
    </source>
</evidence>
<reference evidence="10" key="1">
    <citation type="journal article" date="2020" name="Stud. Mycol.">
        <title>101 Dothideomycetes genomes: a test case for predicting lifestyles and emergence of pathogens.</title>
        <authorList>
            <person name="Haridas S."/>
            <person name="Albert R."/>
            <person name="Binder M."/>
            <person name="Bloem J."/>
            <person name="Labutti K."/>
            <person name="Salamov A."/>
            <person name="Andreopoulos B."/>
            <person name="Baker S."/>
            <person name="Barry K."/>
            <person name="Bills G."/>
            <person name="Bluhm B."/>
            <person name="Cannon C."/>
            <person name="Castanera R."/>
            <person name="Culley D."/>
            <person name="Daum C."/>
            <person name="Ezra D."/>
            <person name="Gonzalez J."/>
            <person name="Henrissat B."/>
            <person name="Kuo A."/>
            <person name="Liang C."/>
            <person name="Lipzen A."/>
            <person name="Lutzoni F."/>
            <person name="Magnuson J."/>
            <person name="Mondo S."/>
            <person name="Nolan M."/>
            <person name="Ohm R."/>
            <person name="Pangilinan J."/>
            <person name="Park H.-J."/>
            <person name="Ramirez L."/>
            <person name="Alfaro M."/>
            <person name="Sun H."/>
            <person name="Tritt A."/>
            <person name="Yoshinaga Y."/>
            <person name="Zwiers L.-H."/>
            <person name="Turgeon B."/>
            <person name="Goodwin S."/>
            <person name="Spatafora J."/>
            <person name="Crous P."/>
            <person name="Grigoriev I."/>
        </authorList>
    </citation>
    <scope>NUCLEOTIDE SEQUENCE</scope>
    <source>
        <strain evidence="10">CBS 130266</strain>
    </source>
</reference>
<dbReference type="SUPFAM" id="SSF56176">
    <property type="entry name" value="FAD-binding/transporter-associated domain-like"/>
    <property type="match status" value="1"/>
</dbReference>
<evidence type="ECO:0000256" key="4">
    <source>
        <dbReference type="ARBA" id="ARBA00022692"/>
    </source>
</evidence>
<keyword evidence="11" id="KW-1185">Reference proteome</keyword>
<dbReference type="GO" id="GO:0071949">
    <property type="term" value="F:FAD binding"/>
    <property type="evidence" value="ECO:0007669"/>
    <property type="project" value="InterPro"/>
</dbReference>
<dbReference type="EMBL" id="MU007014">
    <property type="protein sequence ID" value="KAF2435232.1"/>
    <property type="molecule type" value="Genomic_DNA"/>
</dbReference>
<dbReference type="InterPro" id="IPR016164">
    <property type="entry name" value="FAD-linked_Oxase-like_C"/>
</dbReference>
<dbReference type="GO" id="GO:0005737">
    <property type="term" value="C:cytoplasm"/>
    <property type="evidence" value="ECO:0007669"/>
    <property type="project" value="TreeGrafter"/>
</dbReference>
<keyword evidence="3" id="KW-0285">Flavoprotein</keyword>
<evidence type="ECO:0000256" key="3">
    <source>
        <dbReference type="ARBA" id="ARBA00022630"/>
    </source>
</evidence>
<dbReference type="GO" id="GO:0000246">
    <property type="term" value="F:Delta24(24-1) sterol reductase activity"/>
    <property type="evidence" value="ECO:0007669"/>
    <property type="project" value="TreeGrafter"/>
</dbReference>